<dbReference type="Proteomes" id="UP001597314">
    <property type="component" value="Unassembled WGS sequence"/>
</dbReference>
<gene>
    <name evidence="2" type="ORF">ACFSOX_19040</name>
</gene>
<evidence type="ECO:0000256" key="1">
    <source>
        <dbReference type="SAM" id="Coils"/>
    </source>
</evidence>
<protein>
    <submittedName>
        <fullName evidence="2">Uncharacterized protein</fullName>
    </submittedName>
</protein>
<evidence type="ECO:0000313" key="3">
    <source>
        <dbReference type="Proteomes" id="UP001597314"/>
    </source>
</evidence>
<keyword evidence="1" id="KW-0175">Coiled coil</keyword>
<comment type="caution">
    <text evidence="2">The sequence shown here is derived from an EMBL/GenBank/DDBJ whole genome shotgun (WGS) entry which is preliminary data.</text>
</comment>
<sequence length="98" mass="10704">MHDRATRTPKDPLLHRARRATGEGERLLAGVCPDTRRQAGEGDAILAGVAELVEVLRALVAERDRLAAELAAVDRRSRAVTAYRTCALTARPPRPTRP</sequence>
<keyword evidence="3" id="KW-1185">Reference proteome</keyword>
<accession>A0ABW5ANZ4</accession>
<dbReference type="EMBL" id="JBHUIW010000025">
    <property type="protein sequence ID" value="MFD2184255.1"/>
    <property type="molecule type" value="Genomic_DNA"/>
</dbReference>
<proteinExistence type="predicted"/>
<dbReference type="RefSeq" id="WP_378479401.1">
    <property type="nucleotide sequence ID" value="NZ_JBHUIW010000025.1"/>
</dbReference>
<feature type="coiled-coil region" evidence="1">
    <location>
        <begin position="49"/>
        <end position="76"/>
    </location>
</feature>
<evidence type="ECO:0000313" key="2">
    <source>
        <dbReference type="EMBL" id="MFD2184255.1"/>
    </source>
</evidence>
<reference evidence="3" key="1">
    <citation type="journal article" date="2019" name="Int. J. Syst. Evol. Microbiol.">
        <title>The Global Catalogue of Microorganisms (GCM) 10K type strain sequencing project: providing services to taxonomists for standard genome sequencing and annotation.</title>
        <authorList>
            <consortium name="The Broad Institute Genomics Platform"/>
            <consortium name="The Broad Institute Genome Sequencing Center for Infectious Disease"/>
            <person name="Wu L."/>
            <person name="Ma J."/>
        </authorList>
    </citation>
    <scope>NUCLEOTIDE SEQUENCE [LARGE SCALE GENOMIC DNA]</scope>
    <source>
        <strain evidence="3">CGMCC 1.6774</strain>
    </source>
</reference>
<name>A0ABW5ANZ4_9BRAD</name>
<organism evidence="2 3">
    <name type="scientific">Rhodoplanes azumiensis</name>
    <dbReference type="NCBI Taxonomy" id="1897628"/>
    <lineage>
        <taxon>Bacteria</taxon>
        <taxon>Pseudomonadati</taxon>
        <taxon>Pseudomonadota</taxon>
        <taxon>Alphaproteobacteria</taxon>
        <taxon>Hyphomicrobiales</taxon>
        <taxon>Nitrobacteraceae</taxon>
        <taxon>Rhodoplanes</taxon>
    </lineage>
</organism>